<dbReference type="EMBL" id="QGUI01000503">
    <property type="protein sequence ID" value="PZM95173.1"/>
    <property type="molecule type" value="Genomic_DNA"/>
</dbReference>
<name>A0A2W4LCD4_9PSEU</name>
<dbReference type="InterPro" id="IPR013525">
    <property type="entry name" value="ABC2_TM"/>
</dbReference>
<dbReference type="Pfam" id="PF01061">
    <property type="entry name" value="ABC2_membrane"/>
    <property type="match status" value="1"/>
</dbReference>
<keyword evidence="2 5" id="KW-0812">Transmembrane</keyword>
<keyword evidence="4 5" id="KW-0472">Membrane</keyword>
<dbReference type="GO" id="GO:0140359">
    <property type="term" value="F:ABC-type transporter activity"/>
    <property type="evidence" value="ECO:0007669"/>
    <property type="project" value="InterPro"/>
</dbReference>
<dbReference type="AlphaFoldDB" id="A0A2W4LCD4"/>
<proteinExistence type="predicted"/>
<evidence type="ECO:0000256" key="5">
    <source>
        <dbReference type="SAM" id="Phobius"/>
    </source>
</evidence>
<sequence>MLGLNILPTYLGTHRERGILRRLSTTPAEPRALLGAQLVINLVIALASLALMYAVGALALGMSAPRHPVGFVAAYLLGLSALLAMGLLIAAVAKSARAATGWGFLLFFPSLFFAGIYMPKEVMPAVLSRIGDFTPLGAFRQAVQDAWAGTAPDRVQLIFLALLTVAFGTAAARLFRWE</sequence>
<comment type="subcellular location">
    <subcellularLocation>
        <location evidence="1">Membrane</location>
        <topology evidence="1">Multi-pass membrane protein</topology>
    </subcellularLocation>
</comment>
<dbReference type="PANTHER" id="PTHR43027:SF2">
    <property type="entry name" value="TRANSPORT PERMEASE PROTEIN"/>
    <property type="match status" value="1"/>
</dbReference>
<evidence type="ECO:0000256" key="4">
    <source>
        <dbReference type="ARBA" id="ARBA00023136"/>
    </source>
</evidence>
<evidence type="ECO:0000256" key="1">
    <source>
        <dbReference type="ARBA" id="ARBA00004141"/>
    </source>
</evidence>
<evidence type="ECO:0000259" key="6">
    <source>
        <dbReference type="Pfam" id="PF01061"/>
    </source>
</evidence>
<dbReference type="InterPro" id="IPR052902">
    <property type="entry name" value="ABC-2_transporter"/>
</dbReference>
<organism evidence="7">
    <name type="scientific">Thermocrispum agreste</name>
    <dbReference type="NCBI Taxonomy" id="37925"/>
    <lineage>
        <taxon>Bacteria</taxon>
        <taxon>Bacillati</taxon>
        <taxon>Actinomycetota</taxon>
        <taxon>Actinomycetes</taxon>
        <taxon>Pseudonocardiales</taxon>
        <taxon>Pseudonocardiaceae</taxon>
        <taxon>Thermocrispum</taxon>
    </lineage>
</organism>
<reference evidence="7" key="1">
    <citation type="submission" date="2018-05" db="EMBL/GenBank/DDBJ databases">
        <authorList>
            <person name="Lanie J.A."/>
            <person name="Ng W.-L."/>
            <person name="Kazmierczak K.M."/>
            <person name="Andrzejewski T.M."/>
            <person name="Davidsen T.M."/>
            <person name="Wayne K.J."/>
            <person name="Tettelin H."/>
            <person name="Glass J.I."/>
            <person name="Rusch D."/>
            <person name="Podicherti R."/>
            <person name="Tsui H.-C.T."/>
            <person name="Winkler M.E."/>
        </authorList>
    </citation>
    <scope>NUCLEOTIDE SEQUENCE</scope>
    <source>
        <strain evidence="7">ZC4RG45</strain>
    </source>
</reference>
<protein>
    <submittedName>
        <fullName evidence="7">ABC transporter</fullName>
    </submittedName>
</protein>
<keyword evidence="3 5" id="KW-1133">Transmembrane helix</keyword>
<gene>
    <name evidence="7" type="ORF">DIU77_12835</name>
</gene>
<feature type="transmembrane region" description="Helical" evidence="5">
    <location>
        <begin position="99"/>
        <end position="118"/>
    </location>
</feature>
<evidence type="ECO:0000256" key="2">
    <source>
        <dbReference type="ARBA" id="ARBA00022692"/>
    </source>
</evidence>
<dbReference type="PANTHER" id="PTHR43027">
    <property type="entry name" value="DOXORUBICIN RESISTANCE ABC TRANSPORTER PERMEASE PROTEIN DRRC-RELATED"/>
    <property type="match status" value="1"/>
</dbReference>
<dbReference type="GO" id="GO:0016020">
    <property type="term" value="C:membrane"/>
    <property type="evidence" value="ECO:0007669"/>
    <property type="project" value="UniProtKB-SubCell"/>
</dbReference>
<feature type="transmembrane region" description="Helical" evidence="5">
    <location>
        <begin position="38"/>
        <end position="60"/>
    </location>
</feature>
<accession>A0A2W4LCD4</accession>
<feature type="transmembrane region" description="Helical" evidence="5">
    <location>
        <begin position="72"/>
        <end position="92"/>
    </location>
</feature>
<feature type="domain" description="ABC-2 type transporter transmembrane" evidence="6">
    <location>
        <begin position="13"/>
        <end position="143"/>
    </location>
</feature>
<evidence type="ECO:0000313" key="7">
    <source>
        <dbReference type="EMBL" id="PZM95173.1"/>
    </source>
</evidence>
<feature type="transmembrane region" description="Helical" evidence="5">
    <location>
        <begin position="157"/>
        <end position="175"/>
    </location>
</feature>
<evidence type="ECO:0000256" key="3">
    <source>
        <dbReference type="ARBA" id="ARBA00022989"/>
    </source>
</evidence>
<comment type="caution">
    <text evidence="7">The sequence shown here is derived from an EMBL/GenBank/DDBJ whole genome shotgun (WGS) entry which is preliminary data.</text>
</comment>